<gene>
    <name evidence="1" type="ORF">ACFO3E_10440</name>
</gene>
<comment type="caution">
    <text evidence="1">The sequence shown here is derived from an EMBL/GenBank/DDBJ whole genome shotgun (WGS) entry which is preliminary data.</text>
</comment>
<proteinExistence type="predicted"/>
<evidence type="ECO:0000313" key="2">
    <source>
        <dbReference type="Proteomes" id="UP001595957"/>
    </source>
</evidence>
<organism evidence="1 2">
    <name type="scientific">Sphingobium tyrosinilyticum</name>
    <dbReference type="NCBI Taxonomy" id="2715436"/>
    <lineage>
        <taxon>Bacteria</taxon>
        <taxon>Pseudomonadati</taxon>
        <taxon>Pseudomonadota</taxon>
        <taxon>Alphaproteobacteria</taxon>
        <taxon>Sphingomonadales</taxon>
        <taxon>Sphingomonadaceae</taxon>
        <taxon>Sphingobium</taxon>
    </lineage>
</organism>
<evidence type="ECO:0000313" key="1">
    <source>
        <dbReference type="EMBL" id="MFC4594600.1"/>
    </source>
</evidence>
<accession>A0ABV9EYD8</accession>
<sequence>MRDDLIESVIVDRLLLAFDRQANSLTSRRIIQRPDGDKFEQALSIGF</sequence>
<name>A0ABV9EYD8_9SPHN</name>
<dbReference type="RefSeq" id="WP_380804516.1">
    <property type="nucleotide sequence ID" value="NZ_JBHSFZ010000021.1"/>
</dbReference>
<dbReference type="EMBL" id="JBHSFZ010000021">
    <property type="protein sequence ID" value="MFC4594600.1"/>
    <property type="molecule type" value="Genomic_DNA"/>
</dbReference>
<keyword evidence="2" id="KW-1185">Reference proteome</keyword>
<protein>
    <submittedName>
        <fullName evidence="1">Uncharacterized protein</fullName>
    </submittedName>
</protein>
<dbReference type="Proteomes" id="UP001595957">
    <property type="component" value="Unassembled WGS sequence"/>
</dbReference>
<reference evidence="2" key="1">
    <citation type="journal article" date="2019" name="Int. J. Syst. Evol. Microbiol.">
        <title>The Global Catalogue of Microorganisms (GCM) 10K type strain sequencing project: providing services to taxonomists for standard genome sequencing and annotation.</title>
        <authorList>
            <consortium name="The Broad Institute Genomics Platform"/>
            <consortium name="The Broad Institute Genome Sequencing Center for Infectious Disease"/>
            <person name="Wu L."/>
            <person name="Ma J."/>
        </authorList>
    </citation>
    <scope>NUCLEOTIDE SEQUENCE [LARGE SCALE GENOMIC DNA]</scope>
    <source>
        <strain evidence="2">NBRC 103632</strain>
    </source>
</reference>